<feature type="region of interest" description="Disordered" evidence="1">
    <location>
        <begin position="18"/>
        <end position="54"/>
    </location>
</feature>
<proteinExistence type="predicted"/>
<dbReference type="STRING" id="1590841.A0A2R6RWK9"/>
<protein>
    <submittedName>
        <fullName evidence="3">GDSL esterase/lipase</fullName>
    </submittedName>
</protein>
<dbReference type="OMA" id="SSVRICC"/>
<evidence type="ECO:0000313" key="4">
    <source>
        <dbReference type="Proteomes" id="UP000241394"/>
    </source>
</evidence>
<dbReference type="OrthoDB" id="2013011at2759"/>
<organism evidence="3 4">
    <name type="scientific">Actinidia chinensis var. chinensis</name>
    <name type="common">Chinese soft-hair kiwi</name>
    <dbReference type="NCBI Taxonomy" id="1590841"/>
    <lineage>
        <taxon>Eukaryota</taxon>
        <taxon>Viridiplantae</taxon>
        <taxon>Streptophyta</taxon>
        <taxon>Embryophyta</taxon>
        <taxon>Tracheophyta</taxon>
        <taxon>Spermatophyta</taxon>
        <taxon>Magnoliopsida</taxon>
        <taxon>eudicotyledons</taxon>
        <taxon>Gunneridae</taxon>
        <taxon>Pentapetalae</taxon>
        <taxon>asterids</taxon>
        <taxon>Ericales</taxon>
        <taxon>Actinidiaceae</taxon>
        <taxon>Actinidia</taxon>
    </lineage>
</organism>
<dbReference type="AlphaFoldDB" id="A0A2R6RWK9"/>
<dbReference type="FunCoup" id="A0A2R6RWK9">
    <property type="interactions" value="21"/>
</dbReference>
<evidence type="ECO:0000259" key="2">
    <source>
        <dbReference type="Pfam" id="PF25089"/>
    </source>
</evidence>
<dbReference type="PANTHER" id="PTHR35127:SF1">
    <property type="entry name" value="GENOME ASSEMBLY, CHROMOSOME: A10"/>
    <property type="match status" value="1"/>
</dbReference>
<dbReference type="Proteomes" id="UP000241394">
    <property type="component" value="Chromosome LG2"/>
</dbReference>
<dbReference type="EMBL" id="NKQK01000002">
    <property type="protein sequence ID" value="PSS34411.1"/>
    <property type="molecule type" value="Genomic_DNA"/>
</dbReference>
<dbReference type="Gramene" id="PSS34411">
    <property type="protein sequence ID" value="PSS34411"/>
    <property type="gene ID" value="CEY00_Acc01510"/>
</dbReference>
<sequence>MASLSVRCVLNQHPSIHLRRGADRPDPNPNPKRILPIGLSSSKKPPRISATTTATAMTPSVNRSSENKKVLFSERLDDWMRDSAAEIVRNLRKSPLLVQVYAADDGGAARLETEKAVSVEDWPAVTKRWKVGEVSPPDGVILVEEICGGDENENENGTKAWGVVVQGKGAKCGPVCYLLKTNRVVSGLGTGCTHFCLVRVQGFRESVFSQLTRCWLV</sequence>
<evidence type="ECO:0000256" key="1">
    <source>
        <dbReference type="SAM" id="MobiDB-lite"/>
    </source>
</evidence>
<dbReference type="InParanoid" id="A0A2R6RWK9"/>
<gene>
    <name evidence="3" type="ORF">CEY00_Acc01510</name>
</gene>
<reference evidence="4" key="2">
    <citation type="journal article" date="2018" name="BMC Genomics">
        <title>A manually annotated Actinidia chinensis var. chinensis (kiwifruit) genome highlights the challenges associated with draft genomes and gene prediction in plants.</title>
        <authorList>
            <person name="Pilkington S.M."/>
            <person name="Crowhurst R."/>
            <person name="Hilario E."/>
            <person name="Nardozza S."/>
            <person name="Fraser L."/>
            <person name="Peng Y."/>
            <person name="Gunaseelan K."/>
            <person name="Simpson R."/>
            <person name="Tahir J."/>
            <person name="Deroles S.C."/>
            <person name="Templeton K."/>
            <person name="Luo Z."/>
            <person name="Davy M."/>
            <person name="Cheng C."/>
            <person name="McNeilage M."/>
            <person name="Scaglione D."/>
            <person name="Liu Y."/>
            <person name="Zhang Q."/>
            <person name="Datson P."/>
            <person name="De Silva N."/>
            <person name="Gardiner S.E."/>
            <person name="Bassett H."/>
            <person name="Chagne D."/>
            <person name="McCallum J."/>
            <person name="Dzierzon H."/>
            <person name="Deng C."/>
            <person name="Wang Y.Y."/>
            <person name="Barron L."/>
            <person name="Manako K."/>
            <person name="Bowen J."/>
            <person name="Foster T.M."/>
            <person name="Erridge Z.A."/>
            <person name="Tiffin H."/>
            <person name="Waite C.N."/>
            <person name="Davies K.M."/>
            <person name="Grierson E.P."/>
            <person name="Laing W.A."/>
            <person name="Kirk R."/>
            <person name="Chen X."/>
            <person name="Wood M."/>
            <person name="Montefiori M."/>
            <person name="Brummell D.A."/>
            <person name="Schwinn K.E."/>
            <person name="Catanach A."/>
            <person name="Fullerton C."/>
            <person name="Li D."/>
            <person name="Meiyalaghan S."/>
            <person name="Nieuwenhuizen N."/>
            <person name="Read N."/>
            <person name="Prakash R."/>
            <person name="Hunter D."/>
            <person name="Zhang H."/>
            <person name="McKenzie M."/>
            <person name="Knabel M."/>
            <person name="Harris A."/>
            <person name="Allan A.C."/>
            <person name="Gleave A."/>
            <person name="Chen A."/>
            <person name="Janssen B.J."/>
            <person name="Plunkett B."/>
            <person name="Ampomah-Dwamena C."/>
            <person name="Voogd C."/>
            <person name="Leif D."/>
            <person name="Lafferty D."/>
            <person name="Souleyre E.J.F."/>
            <person name="Varkonyi-Gasic E."/>
            <person name="Gambi F."/>
            <person name="Hanley J."/>
            <person name="Yao J.L."/>
            <person name="Cheung J."/>
            <person name="David K.M."/>
            <person name="Warren B."/>
            <person name="Marsh K."/>
            <person name="Snowden K.C."/>
            <person name="Lin-Wang K."/>
            <person name="Brian L."/>
            <person name="Martinez-Sanchez M."/>
            <person name="Wang M."/>
            <person name="Ileperuma N."/>
            <person name="Macnee N."/>
            <person name="Campin R."/>
            <person name="McAtee P."/>
            <person name="Drummond R.S.M."/>
            <person name="Espley R.V."/>
            <person name="Ireland H.S."/>
            <person name="Wu R."/>
            <person name="Atkinson R.G."/>
            <person name="Karunairetnam S."/>
            <person name="Bulley S."/>
            <person name="Chunkath S."/>
            <person name="Hanley Z."/>
            <person name="Storey R."/>
            <person name="Thrimawithana A.H."/>
            <person name="Thomson S."/>
            <person name="David C."/>
            <person name="Testolin R."/>
            <person name="Huang H."/>
            <person name="Hellens R.P."/>
            <person name="Schaffer R.J."/>
        </authorList>
    </citation>
    <scope>NUCLEOTIDE SEQUENCE [LARGE SCALE GENOMIC DNA]</scope>
    <source>
        <strain evidence="4">cv. Red5</strain>
    </source>
</reference>
<dbReference type="Pfam" id="PF25089">
    <property type="entry name" value="DUF7804"/>
    <property type="match status" value="1"/>
</dbReference>
<dbReference type="PANTHER" id="PTHR35127">
    <property type="entry name" value="OS03G0736900 PROTEIN"/>
    <property type="match status" value="1"/>
</dbReference>
<reference evidence="3 4" key="1">
    <citation type="submission" date="2017-07" db="EMBL/GenBank/DDBJ databases">
        <title>An improved, manually edited Actinidia chinensis var. chinensis (kiwifruit) genome highlights the challenges associated with draft genomes and gene prediction in plants.</title>
        <authorList>
            <person name="Pilkington S."/>
            <person name="Crowhurst R."/>
            <person name="Hilario E."/>
            <person name="Nardozza S."/>
            <person name="Fraser L."/>
            <person name="Peng Y."/>
            <person name="Gunaseelan K."/>
            <person name="Simpson R."/>
            <person name="Tahir J."/>
            <person name="Deroles S."/>
            <person name="Templeton K."/>
            <person name="Luo Z."/>
            <person name="Davy M."/>
            <person name="Cheng C."/>
            <person name="Mcneilage M."/>
            <person name="Scaglione D."/>
            <person name="Liu Y."/>
            <person name="Zhang Q."/>
            <person name="Datson P."/>
            <person name="De Silva N."/>
            <person name="Gardiner S."/>
            <person name="Bassett H."/>
            <person name="Chagne D."/>
            <person name="Mccallum J."/>
            <person name="Dzierzon H."/>
            <person name="Deng C."/>
            <person name="Wang Y.-Y."/>
            <person name="Barron N."/>
            <person name="Manako K."/>
            <person name="Bowen J."/>
            <person name="Foster T."/>
            <person name="Erridge Z."/>
            <person name="Tiffin H."/>
            <person name="Waite C."/>
            <person name="Davies K."/>
            <person name="Grierson E."/>
            <person name="Laing W."/>
            <person name="Kirk R."/>
            <person name="Chen X."/>
            <person name="Wood M."/>
            <person name="Montefiori M."/>
            <person name="Brummell D."/>
            <person name="Schwinn K."/>
            <person name="Catanach A."/>
            <person name="Fullerton C."/>
            <person name="Li D."/>
            <person name="Meiyalaghan S."/>
            <person name="Nieuwenhuizen N."/>
            <person name="Read N."/>
            <person name="Prakash R."/>
            <person name="Hunter D."/>
            <person name="Zhang H."/>
            <person name="Mckenzie M."/>
            <person name="Knabel M."/>
            <person name="Harris A."/>
            <person name="Allan A."/>
            <person name="Chen A."/>
            <person name="Janssen B."/>
            <person name="Plunkett B."/>
            <person name="Dwamena C."/>
            <person name="Voogd C."/>
            <person name="Leif D."/>
            <person name="Lafferty D."/>
            <person name="Souleyre E."/>
            <person name="Varkonyi-Gasic E."/>
            <person name="Gambi F."/>
            <person name="Hanley J."/>
            <person name="Yao J.-L."/>
            <person name="Cheung J."/>
            <person name="David K."/>
            <person name="Warren B."/>
            <person name="Marsh K."/>
            <person name="Snowden K."/>
            <person name="Lin-Wang K."/>
            <person name="Brian L."/>
            <person name="Martinez-Sanchez M."/>
            <person name="Wang M."/>
            <person name="Ileperuma N."/>
            <person name="Macnee N."/>
            <person name="Campin R."/>
            <person name="Mcatee P."/>
            <person name="Drummond R."/>
            <person name="Espley R."/>
            <person name="Ireland H."/>
            <person name="Wu R."/>
            <person name="Atkinson R."/>
            <person name="Karunairetnam S."/>
            <person name="Bulley S."/>
            <person name="Chunkath S."/>
            <person name="Hanley Z."/>
            <person name="Storey R."/>
            <person name="Thrimawithana A."/>
            <person name="Thomson S."/>
            <person name="David C."/>
            <person name="Testolin R."/>
        </authorList>
    </citation>
    <scope>NUCLEOTIDE SEQUENCE [LARGE SCALE GENOMIC DNA]</scope>
    <source>
        <strain evidence="4">cv. Red5</strain>
        <tissue evidence="3">Young leaf</tissue>
    </source>
</reference>
<accession>A0A2R6RWK9</accession>
<evidence type="ECO:0000313" key="3">
    <source>
        <dbReference type="EMBL" id="PSS34411.1"/>
    </source>
</evidence>
<comment type="caution">
    <text evidence="3">The sequence shown here is derived from an EMBL/GenBank/DDBJ whole genome shotgun (WGS) entry which is preliminary data.</text>
</comment>
<feature type="domain" description="DUF7804" evidence="2">
    <location>
        <begin position="72"/>
        <end position="153"/>
    </location>
</feature>
<keyword evidence="4" id="KW-1185">Reference proteome</keyword>
<dbReference type="InterPro" id="IPR056706">
    <property type="entry name" value="DUF7804"/>
</dbReference>
<name>A0A2R6RWK9_ACTCC</name>